<reference evidence="4" key="1">
    <citation type="submission" date="2021-01" db="EMBL/GenBank/DDBJ databases">
        <title>Whole genome shotgun sequence of Actinoplanes ferrugineus NBRC 15555.</title>
        <authorList>
            <person name="Komaki H."/>
            <person name="Tamura T."/>
        </authorList>
    </citation>
    <scope>NUCLEOTIDE SEQUENCE</scope>
    <source>
        <strain evidence="4">NBRC 15555</strain>
    </source>
</reference>
<dbReference type="GO" id="GO:0016878">
    <property type="term" value="F:acid-thiol ligase activity"/>
    <property type="evidence" value="ECO:0007669"/>
    <property type="project" value="UniProtKB-ARBA"/>
</dbReference>
<evidence type="ECO:0000256" key="1">
    <source>
        <dbReference type="SAM" id="MobiDB-lite"/>
    </source>
</evidence>
<dbReference type="PROSITE" id="PS00455">
    <property type="entry name" value="AMP_BINDING"/>
    <property type="match status" value="1"/>
</dbReference>
<evidence type="ECO:0000259" key="3">
    <source>
        <dbReference type="Pfam" id="PF13193"/>
    </source>
</evidence>
<keyword evidence="5" id="KW-1185">Reference proteome</keyword>
<organism evidence="4 5">
    <name type="scientific">Paractinoplanes ferrugineus</name>
    <dbReference type="NCBI Taxonomy" id="113564"/>
    <lineage>
        <taxon>Bacteria</taxon>
        <taxon>Bacillati</taxon>
        <taxon>Actinomycetota</taxon>
        <taxon>Actinomycetes</taxon>
        <taxon>Micromonosporales</taxon>
        <taxon>Micromonosporaceae</taxon>
        <taxon>Paractinoplanes</taxon>
    </lineage>
</organism>
<dbReference type="SUPFAM" id="SSF56801">
    <property type="entry name" value="Acetyl-CoA synthetase-like"/>
    <property type="match status" value="1"/>
</dbReference>
<dbReference type="InterPro" id="IPR000873">
    <property type="entry name" value="AMP-dep_synth/lig_dom"/>
</dbReference>
<dbReference type="CDD" id="cd04433">
    <property type="entry name" value="AFD_class_I"/>
    <property type="match status" value="1"/>
</dbReference>
<dbReference type="RefSeq" id="WP_203819014.1">
    <property type="nucleotide sequence ID" value="NZ_BAAABP010000004.1"/>
</dbReference>
<dbReference type="InterPro" id="IPR025110">
    <property type="entry name" value="AMP-bd_C"/>
</dbReference>
<dbReference type="AlphaFoldDB" id="A0A919MHE5"/>
<dbReference type="Gene3D" id="3.40.50.12780">
    <property type="entry name" value="N-terminal domain of ligase-like"/>
    <property type="match status" value="1"/>
</dbReference>
<protein>
    <submittedName>
        <fullName evidence="4">AMP-dependent synthetase</fullName>
    </submittedName>
</protein>
<dbReference type="Proteomes" id="UP000598174">
    <property type="component" value="Unassembled WGS sequence"/>
</dbReference>
<dbReference type="InterPro" id="IPR045851">
    <property type="entry name" value="AMP-bd_C_sf"/>
</dbReference>
<dbReference type="Pfam" id="PF13193">
    <property type="entry name" value="AMP-binding_C"/>
    <property type="match status" value="1"/>
</dbReference>
<sequence length="482" mass="50409">MPSDPSAEAPDPGAVWPQAVLDLLTAAGNRTVFEHGERHVSGTQMSSLIRRIAAGLGHAGVRPGDGLVPALGVDPEAFAAVLAAFAVGARVVACRPDQLDDVLAQADATVLDRSRLTALLTTPDDGEPLRAAGRPRDAARVIYTSGSTGRPKGCVQTYAALTAAWAAHPDRWPPAIRDLATRLDRYLVFGSLTSQVMLEYGVLSLAAGGTLVAADPPGYPAAITRHRGTAGVITVGRLHQLVRDQRSNPADLSTLRALMVSGSPLDPGRLRTALDVLGPVIFHGYGQTETGMIAMLTPAEMLADPDTLTTVGRPPAAVRLSLRDGELYVRTPAQACGYWNDPAETADVFTDGWVRTRDLATLDPHGRLHLVGRARDVIFVHAELVHAGAVERALAAHPGVAEAYVIGAPDDDTGEAVHAFVVPSPGARPDPAELRALVPGSGSPATVTLIDRVPLTAAGKPDKSRLRPPPTPTGTPARAPGR</sequence>
<feature type="domain" description="AMP-binding enzyme C-terminal" evidence="3">
    <location>
        <begin position="390"/>
        <end position="460"/>
    </location>
</feature>
<accession>A0A919MHE5</accession>
<dbReference type="InterPro" id="IPR042099">
    <property type="entry name" value="ANL_N_sf"/>
</dbReference>
<dbReference type="PANTHER" id="PTHR43767:SF1">
    <property type="entry name" value="NONRIBOSOMAL PEPTIDE SYNTHASE PES1 (EUROFUNG)-RELATED"/>
    <property type="match status" value="1"/>
</dbReference>
<dbReference type="Gene3D" id="3.30.300.30">
    <property type="match status" value="1"/>
</dbReference>
<proteinExistence type="predicted"/>
<name>A0A919MHE5_9ACTN</name>
<dbReference type="PANTHER" id="PTHR43767">
    <property type="entry name" value="LONG-CHAIN-FATTY-ACID--COA LIGASE"/>
    <property type="match status" value="1"/>
</dbReference>
<evidence type="ECO:0000313" key="5">
    <source>
        <dbReference type="Proteomes" id="UP000598174"/>
    </source>
</evidence>
<dbReference type="InterPro" id="IPR050237">
    <property type="entry name" value="ATP-dep_AMP-bd_enzyme"/>
</dbReference>
<comment type="caution">
    <text evidence="4">The sequence shown here is derived from an EMBL/GenBank/DDBJ whole genome shotgun (WGS) entry which is preliminary data.</text>
</comment>
<evidence type="ECO:0000313" key="4">
    <source>
        <dbReference type="EMBL" id="GIE12555.1"/>
    </source>
</evidence>
<feature type="domain" description="AMP-dependent synthetase/ligase" evidence="2">
    <location>
        <begin position="129"/>
        <end position="339"/>
    </location>
</feature>
<dbReference type="InterPro" id="IPR020845">
    <property type="entry name" value="AMP-binding_CS"/>
</dbReference>
<dbReference type="EMBL" id="BOMM01000039">
    <property type="protein sequence ID" value="GIE12555.1"/>
    <property type="molecule type" value="Genomic_DNA"/>
</dbReference>
<dbReference type="Pfam" id="PF00501">
    <property type="entry name" value="AMP-binding"/>
    <property type="match status" value="1"/>
</dbReference>
<gene>
    <name evidence="4" type="ORF">Afe05nite_43950</name>
</gene>
<evidence type="ECO:0000259" key="2">
    <source>
        <dbReference type="Pfam" id="PF00501"/>
    </source>
</evidence>
<feature type="region of interest" description="Disordered" evidence="1">
    <location>
        <begin position="438"/>
        <end position="482"/>
    </location>
</feature>